<dbReference type="SUPFAM" id="SSF64268">
    <property type="entry name" value="PX domain"/>
    <property type="match status" value="1"/>
</dbReference>
<dbReference type="AlphaFoldDB" id="B6K693"/>
<dbReference type="Gene3D" id="3.30.1520.10">
    <property type="entry name" value="Phox-like domain"/>
    <property type="match status" value="1"/>
</dbReference>
<feature type="domain" description="PXA" evidence="6">
    <location>
        <begin position="88"/>
        <end position="274"/>
    </location>
</feature>
<keyword evidence="3" id="KW-0812">Transmembrane</keyword>
<accession>B6K693</accession>
<dbReference type="PROSITE" id="PS50132">
    <property type="entry name" value="RGS"/>
    <property type="match status" value="1"/>
</dbReference>
<dbReference type="STRING" id="402676.B6K693"/>
<keyword evidence="2" id="KW-0175">Coiled coil</keyword>
<evidence type="ECO:0000256" key="1">
    <source>
        <dbReference type="ARBA" id="ARBA00010883"/>
    </source>
</evidence>
<evidence type="ECO:0000259" key="4">
    <source>
        <dbReference type="PROSITE" id="PS50132"/>
    </source>
</evidence>
<evidence type="ECO:0000256" key="2">
    <source>
        <dbReference type="SAM" id="Coils"/>
    </source>
</evidence>
<dbReference type="GO" id="GO:0035091">
    <property type="term" value="F:phosphatidylinositol binding"/>
    <property type="evidence" value="ECO:0000318"/>
    <property type="project" value="GO_Central"/>
</dbReference>
<sequence>MHRKLLLYLGLSLGFVYFWIATPFLSKVVCAWLAAWLVWQYFCFFPNSIDHTIRTMPPLCTRSDVFKREGTELKQLNTLIRSPLFEMSPEASDEMDLILAMLIQKFVSSWSMQLMPEKAISNIVEEMIRDLLSNVINRLSTVDPADLLVRHWLPLLTDHLRLYVEAEELVVGRKAVSFTDPLELSRKVAARYNHGRLHQAVSLSGNPIVAQKKYLRQWINSMLSILLPEYSNLSPLALTFAIELIVGKIMLPLVAHFSNPDFFNLLIIRASGTILQRRRKIRRLKHAIRKMSTHSQVGQHKLGLKDTQHAFDQYIREIKRISNISDARRLRTELLVQMKQLDQSIPFSSELTQYCERLKLAVRAVEKRITTLSGAPIQQKISTLSEQIHSLMNVLNDPAGVSCFIEFMESKNQSQLVHFWLVIEGLKTSQDDPLNAYVLAPFSDIASDHDDFATIYEKYFTDEKLGHLNIPKALSEPIRLFINCPVNNLPNDKWVEARNAMLMIQNAVYITMERDYFNEFKNSEIYYRFLAQDVVSEHKSSFHPNPVTPIQLCSHQTSIHSVSSSSKSLQSWPSQSVSVQSLLNKQPTNIGPEDDDEAPFSDEEEVMYAPPGDLQISESIEALDTDLQELREQFRVLKTLLNKAEITADVKQQEILSKGYRSLEQIIHRKERQRAQYLSQEEDSKLYNRTRITIDNYKQSRDDDGNEFAVYVMRVERIENGDVSSGWVVARRYREFNELHKQLKRECPQVGLLKFPQKTIISSPLSTQTLEFRRKALEQYLRSILEIAEVCDGKTFRVFLSQQNLTVPKLHDTKDIKIRWKAMFEVLGFDMSSASSAASEESSSPFARYICEFFVELFGLNDPTKTQWMPMKTCMLMLEQLFGGTLEKKVRERIYQSIRPERLLEWLQKVRKKICSPSGLSKTNNSDGEGEGNASYADKFQLKAEASFMLASMFPGYTPDVAAKKIFRVIQNQTLNTHIVFVTLDAILNGLLDGRQPQVKKI</sequence>
<dbReference type="PANTHER" id="PTHR22775:SF3">
    <property type="entry name" value="SORTING NEXIN-13"/>
    <property type="match status" value="1"/>
</dbReference>
<evidence type="ECO:0000313" key="8">
    <source>
        <dbReference type="JaponicusDB" id="SJAG_04221"/>
    </source>
</evidence>
<dbReference type="SUPFAM" id="SSF48097">
    <property type="entry name" value="Regulator of G-protein signaling, RGS"/>
    <property type="match status" value="1"/>
</dbReference>
<name>B6K693_SCHJY</name>
<evidence type="ECO:0000259" key="6">
    <source>
        <dbReference type="PROSITE" id="PS51207"/>
    </source>
</evidence>
<dbReference type="eggNOG" id="KOG2101">
    <property type="taxonomic scope" value="Eukaryota"/>
</dbReference>
<dbReference type="PANTHER" id="PTHR22775">
    <property type="entry name" value="SORTING NEXIN"/>
    <property type="match status" value="1"/>
</dbReference>
<organism evidence="7 9">
    <name type="scientific">Schizosaccharomyces japonicus (strain yFS275 / FY16936)</name>
    <name type="common">Fission yeast</name>
    <dbReference type="NCBI Taxonomy" id="402676"/>
    <lineage>
        <taxon>Eukaryota</taxon>
        <taxon>Fungi</taxon>
        <taxon>Dikarya</taxon>
        <taxon>Ascomycota</taxon>
        <taxon>Taphrinomycotina</taxon>
        <taxon>Schizosaccharomycetes</taxon>
        <taxon>Schizosaccharomycetales</taxon>
        <taxon>Schizosaccharomycetaceae</taxon>
        <taxon>Schizosaccharomyces</taxon>
    </lineage>
</organism>
<dbReference type="Gene3D" id="1.10.167.10">
    <property type="entry name" value="Regulator of G-protein Signalling 4, domain 2"/>
    <property type="match status" value="1"/>
</dbReference>
<dbReference type="HOGENOM" id="CLU_002131_1_0_1"/>
<dbReference type="GeneID" id="7050616"/>
<feature type="domain" description="PX" evidence="5">
    <location>
        <begin position="689"/>
        <end position="807"/>
    </location>
</feature>
<dbReference type="PROSITE" id="PS51207">
    <property type="entry name" value="PXA"/>
    <property type="match status" value="1"/>
</dbReference>
<dbReference type="InterPro" id="IPR016137">
    <property type="entry name" value="RGS"/>
</dbReference>
<dbReference type="InterPro" id="IPR036871">
    <property type="entry name" value="PX_dom_sf"/>
</dbReference>
<feature type="coiled-coil region" evidence="2">
    <location>
        <begin position="620"/>
        <end position="680"/>
    </location>
</feature>
<reference evidence="7 9" key="1">
    <citation type="journal article" date="2011" name="Science">
        <title>Comparative functional genomics of the fission yeasts.</title>
        <authorList>
            <person name="Rhind N."/>
            <person name="Chen Z."/>
            <person name="Yassour M."/>
            <person name="Thompson D.A."/>
            <person name="Haas B.J."/>
            <person name="Habib N."/>
            <person name="Wapinski I."/>
            <person name="Roy S."/>
            <person name="Lin M.F."/>
            <person name="Heiman D.I."/>
            <person name="Young S.K."/>
            <person name="Furuya K."/>
            <person name="Guo Y."/>
            <person name="Pidoux A."/>
            <person name="Chen H.M."/>
            <person name="Robbertse B."/>
            <person name="Goldberg J.M."/>
            <person name="Aoki K."/>
            <person name="Bayne E.H."/>
            <person name="Berlin A.M."/>
            <person name="Desjardins C.A."/>
            <person name="Dobbs E."/>
            <person name="Dukaj L."/>
            <person name="Fan L."/>
            <person name="FitzGerald M.G."/>
            <person name="French C."/>
            <person name="Gujja S."/>
            <person name="Hansen K."/>
            <person name="Keifenheim D."/>
            <person name="Levin J.Z."/>
            <person name="Mosher R.A."/>
            <person name="Mueller C.A."/>
            <person name="Pfiffner J."/>
            <person name="Priest M."/>
            <person name="Russ C."/>
            <person name="Smialowska A."/>
            <person name="Swoboda P."/>
            <person name="Sykes S.M."/>
            <person name="Vaughn M."/>
            <person name="Vengrova S."/>
            <person name="Yoder R."/>
            <person name="Zeng Q."/>
            <person name="Allshire R."/>
            <person name="Baulcombe D."/>
            <person name="Birren B.W."/>
            <person name="Brown W."/>
            <person name="Ekwall K."/>
            <person name="Kellis M."/>
            <person name="Leatherwood J."/>
            <person name="Levin H."/>
            <person name="Margalit H."/>
            <person name="Martienssen R."/>
            <person name="Nieduszynski C.A."/>
            <person name="Spatafora J.W."/>
            <person name="Friedman N."/>
            <person name="Dalgaard J.Z."/>
            <person name="Baumann P."/>
            <person name="Niki H."/>
            <person name="Regev A."/>
            <person name="Nusbaum C."/>
        </authorList>
    </citation>
    <scope>NUCLEOTIDE SEQUENCE [LARGE SCALE GENOMIC DNA]</scope>
    <source>
        <strain evidence="9">yFS275 / FY16936</strain>
    </source>
</reference>
<keyword evidence="3" id="KW-0472">Membrane</keyword>
<dbReference type="RefSeq" id="XP_002175340.1">
    <property type="nucleotide sequence ID" value="XM_002175304.2"/>
</dbReference>
<dbReference type="SMART" id="SM00312">
    <property type="entry name" value="PX"/>
    <property type="match status" value="1"/>
</dbReference>
<feature type="domain" description="RGS" evidence="4">
    <location>
        <begin position="390"/>
        <end position="530"/>
    </location>
</feature>
<dbReference type="OrthoDB" id="120967at2759"/>
<dbReference type="InterPro" id="IPR001683">
    <property type="entry name" value="PX_dom"/>
</dbReference>
<keyword evidence="3" id="KW-1133">Transmembrane helix</keyword>
<dbReference type="InterPro" id="IPR036305">
    <property type="entry name" value="RGS_sf"/>
</dbReference>
<dbReference type="OMA" id="HKSATHQ"/>
<dbReference type="Pfam" id="PF00615">
    <property type="entry name" value="RGS"/>
    <property type="match status" value="1"/>
</dbReference>
<dbReference type="Pfam" id="PF00787">
    <property type="entry name" value="PX"/>
    <property type="match status" value="1"/>
</dbReference>
<dbReference type="Pfam" id="PF02194">
    <property type="entry name" value="PXA"/>
    <property type="match status" value="1"/>
</dbReference>
<dbReference type="SMART" id="SM00313">
    <property type="entry name" value="PXA"/>
    <property type="match status" value="1"/>
</dbReference>
<dbReference type="InterPro" id="IPR013937">
    <property type="entry name" value="Sorting_nexin_C"/>
</dbReference>
<evidence type="ECO:0000313" key="9">
    <source>
        <dbReference type="Proteomes" id="UP000001744"/>
    </source>
</evidence>
<gene>
    <name evidence="8" type="primary">snx12</name>
    <name evidence="7" type="ORF">SJAG_04221</name>
</gene>
<keyword evidence="9" id="KW-1185">Reference proteome</keyword>
<protein>
    <submittedName>
        <fullName evidence="7">Sorting nexin Snx12</fullName>
    </submittedName>
</protein>
<dbReference type="JaponicusDB" id="SJAG_04221">
    <property type="gene designation" value="snx12"/>
</dbReference>
<dbReference type="CDD" id="cd08729">
    <property type="entry name" value="RGS_PX"/>
    <property type="match status" value="1"/>
</dbReference>
<dbReference type="SMART" id="SM00315">
    <property type="entry name" value="RGS"/>
    <property type="match status" value="1"/>
</dbReference>
<dbReference type="Proteomes" id="UP000001744">
    <property type="component" value="Unassembled WGS sequence"/>
</dbReference>
<feature type="transmembrane region" description="Helical" evidence="3">
    <location>
        <begin position="7"/>
        <end position="39"/>
    </location>
</feature>
<evidence type="ECO:0000259" key="5">
    <source>
        <dbReference type="PROSITE" id="PS50195"/>
    </source>
</evidence>
<dbReference type="CDD" id="cd06876">
    <property type="entry name" value="PX_MDM1p"/>
    <property type="match status" value="1"/>
</dbReference>
<dbReference type="EMBL" id="KE651167">
    <property type="protein sequence ID" value="EEB09047.1"/>
    <property type="molecule type" value="Genomic_DNA"/>
</dbReference>
<evidence type="ECO:0000313" key="7">
    <source>
        <dbReference type="EMBL" id="EEB09047.1"/>
    </source>
</evidence>
<dbReference type="InterPro" id="IPR044926">
    <property type="entry name" value="RGS_subdomain_2"/>
</dbReference>
<proteinExistence type="inferred from homology"/>
<dbReference type="PROSITE" id="PS50195">
    <property type="entry name" value="PX"/>
    <property type="match status" value="1"/>
</dbReference>
<dbReference type="InterPro" id="IPR003114">
    <property type="entry name" value="Phox_assoc"/>
</dbReference>
<dbReference type="Pfam" id="PF08628">
    <property type="entry name" value="Nexin_C"/>
    <property type="match status" value="1"/>
</dbReference>
<comment type="similarity">
    <text evidence="1">Belongs to the sorting nexin family.</text>
</comment>
<evidence type="ECO:0000256" key="3">
    <source>
        <dbReference type="SAM" id="Phobius"/>
    </source>
</evidence>
<dbReference type="VEuPathDB" id="FungiDB:SJAG_04221"/>